<evidence type="ECO:0008006" key="4">
    <source>
        <dbReference type="Google" id="ProtNLM"/>
    </source>
</evidence>
<dbReference type="KEGG" id="tsl:A3L11_07965"/>
<dbReference type="EMBL" id="CP015103">
    <property type="protein sequence ID" value="ASJ09167.1"/>
    <property type="molecule type" value="Genomic_DNA"/>
</dbReference>
<dbReference type="RefSeq" id="WP_088856401.1">
    <property type="nucleotide sequence ID" value="NZ_CP015103.1"/>
</dbReference>
<gene>
    <name evidence="2" type="ORF">A3L11_07965</name>
</gene>
<sequence>MAVISVRIPDELKAKMKELDVNWSEEIRRFIEKKIREEEKEKTLREMHELLAGGTPAEKGTAAKYVRDDRDSN</sequence>
<dbReference type="InterPro" id="IPR039709">
    <property type="entry name" value="VapB3-like"/>
</dbReference>
<protein>
    <recommendedName>
        <fullName evidence="4">VapB-type antitoxin</fullName>
    </recommendedName>
</protein>
<dbReference type="PANTHER" id="PTHR42244">
    <property type="entry name" value="ANTITOXIN VAPB3-RELATED"/>
    <property type="match status" value="1"/>
</dbReference>
<feature type="region of interest" description="Disordered" evidence="1">
    <location>
        <begin position="52"/>
        <end position="73"/>
    </location>
</feature>
<name>A0A2Z2MR62_9EURY</name>
<evidence type="ECO:0000313" key="3">
    <source>
        <dbReference type="Proteomes" id="UP000250125"/>
    </source>
</evidence>
<evidence type="ECO:0000256" key="1">
    <source>
        <dbReference type="SAM" id="MobiDB-lite"/>
    </source>
</evidence>
<reference evidence="2 3" key="1">
    <citation type="submission" date="2016-04" db="EMBL/GenBank/DDBJ databases">
        <title>Complete genome sequence of Thermococcus siculi type strain RG-20.</title>
        <authorList>
            <person name="Oger P.M."/>
        </authorList>
    </citation>
    <scope>NUCLEOTIDE SEQUENCE [LARGE SCALE GENOMIC DNA]</scope>
    <source>
        <strain evidence="2 3">RG-20</strain>
    </source>
</reference>
<proteinExistence type="predicted"/>
<dbReference type="AlphaFoldDB" id="A0A2Z2MR62"/>
<keyword evidence="3" id="KW-1185">Reference proteome</keyword>
<organism evidence="2 3">
    <name type="scientific">Thermococcus siculi</name>
    <dbReference type="NCBI Taxonomy" id="72803"/>
    <lineage>
        <taxon>Archaea</taxon>
        <taxon>Methanobacteriati</taxon>
        <taxon>Methanobacteriota</taxon>
        <taxon>Thermococci</taxon>
        <taxon>Thermococcales</taxon>
        <taxon>Thermococcaceae</taxon>
        <taxon>Thermococcus</taxon>
    </lineage>
</organism>
<dbReference type="OrthoDB" id="45710at2157"/>
<dbReference type="PANTHER" id="PTHR42244:SF2">
    <property type="entry name" value="ANTITOXIN VAPB3-RELATED"/>
    <property type="match status" value="1"/>
</dbReference>
<dbReference type="Proteomes" id="UP000250125">
    <property type="component" value="Chromosome"/>
</dbReference>
<dbReference type="GeneID" id="33318164"/>
<accession>A0A2Z2MR62</accession>
<evidence type="ECO:0000313" key="2">
    <source>
        <dbReference type="EMBL" id="ASJ09167.1"/>
    </source>
</evidence>